<organism evidence="1">
    <name type="scientific">marine sediment metagenome</name>
    <dbReference type="NCBI Taxonomy" id="412755"/>
    <lineage>
        <taxon>unclassified sequences</taxon>
        <taxon>metagenomes</taxon>
        <taxon>ecological metagenomes</taxon>
    </lineage>
</organism>
<protein>
    <submittedName>
        <fullName evidence="1">Uncharacterized protein</fullName>
    </submittedName>
</protein>
<dbReference type="AlphaFoldDB" id="A0A0F9DLB7"/>
<gene>
    <name evidence="1" type="ORF">LCGC14_2184920</name>
</gene>
<dbReference type="EMBL" id="LAZR01028482">
    <property type="protein sequence ID" value="KKL62464.1"/>
    <property type="molecule type" value="Genomic_DNA"/>
</dbReference>
<evidence type="ECO:0000313" key="1">
    <source>
        <dbReference type="EMBL" id="KKL62464.1"/>
    </source>
</evidence>
<accession>A0A0F9DLB7</accession>
<reference evidence="1" key="1">
    <citation type="journal article" date="2015" name="Nature">
        <title>Complex archaea that bridge the gap between prokaryotes and eukaryotes.</title>
        <authorList>
            <person name="Spang A."/>
            <person name="Saw J.H."/>
            <person name="Jorgensen S.L."/>
            <person name="Zaremba-Niedzwiedzka K."/>
            <person name="Martijn J."/>
            <person name="Lind A.E."/>
            <person name="van Eijk R."/>
            <person name="Schleper C."/>
            <person name="Guy L."/>
            <person name="Ettema T.J."/>
        </authorList>
    </citation>
    <scope>NUCLEOTIDE SEQUENCE</scope>
</reference>
<name>A0A0F9DLB7_9ZZZZ</name>
<proteinExistence type="predicted"/>
<sequence length="68" mass="8088">MKVCDCCKEKRQYSDRFDAYYCNSCDIWLEKKCSDKTCGFCAERPNKPSQAKVLWIDLYKNAIEIYVE</sequence>
<comment type="caution">
    <text evidence="1">The sequence shown here is derived from an EMBL/GenBank/DDBJ whole genome shotgun (WGS) entry which is preliminary data.</text>
</comment>